<feature type="region of interest" description="Disordered" evidence="2">
    <location>
        <begin position="1"/>
        <end position="32"/>
    </location>
</feature>
<dbReference type="AlphaFoldDB" id="A0A0U1M3V1"/>
<keyword evidence="4" id="KW-1185">Reference proteome</keyword>
<protein>
    <submittedName>
        <fullName evidence="3">Uncharacterized protein</fullName>
    </submittedName>
</protein>
<organism evidence="3 4">
    <name type="scientific">Talaromyces islandicus</name>
    <name type="common">Penicillium islandicum</name>
    <dbReference type="NCBI Taxonomy" id="28573"/>
    <lineage>
        <taxon>Eukaryota</taxon>
        <taxon>Fungi</taxon>
        <taxon>Dikarya</taxon>
        <taxon>Ascomycota</taxon>
        <taxon>Pezizomycotina</taxon>
        <taxon>Eurotiomycetes</taxon>
        <taxon>Eurotiomycetidae</taxon>
        <taxon>Eurotiales</taxon>
        <taxon>Trichocomaceae</taxon>
        <taxon>Talaromyces</taxon>
        <taxon>Talaromyces sect. Islandici</taxon>
    </lineage>
</organism>
<reference evidence="3 4" key="1">
    <citation type="submission" date="2015-04" db="EMBL/GenBank/DDBJ databases">
        <authorList>
            <person name="Syromyatnikov M.Y."/>
            <person name="Popov V.N."/>
        </authorList>
    </citation>
    <scope>NUCLEOTIDE SEQUENCE [LARGE SCALE GENOMIC DNA]</scope>
    <source>
        <strain evidence="3">WF-38-12</strain>
    </source>
</reference>
<sequence length="119" mass="14078">MPDNNKNNNDNNNSPAAQDTPPTQPMPPPPPELARILEKLRRLKPVVTEGFIATQEKFTNFVAKQEEEWQKIQEEMYAWEEELLEYLDTLDEMKALAIRYEQRGQQQQQQHQEQQERAQ</sequence>
<dbReference type="Proteomes" id="UP000054383">
    <property type="component" value="Unassembled WGS sequence"/>
</dbReference>
<feature type="compositionally biased region" description="Pro residues" evidence="2">
    <location>
        <begin position="22"/>
        <end position="32"/>
    </location>
</feature>
<evidence type="ECO:0000313" key="3">
    <source>
        <dbReference type="EMBL" id="CRG90235.1"/>
    </source>
</evidence>
<name>A0A0U1M3V1_TALIS</name>
<proteinExistence type="predicted"/>
<evidence type="ECO:0000313" key="4">
    <source>
        <dbReference type="Proteomes" id="UP000054383"/>
    </source>
</evidence>
<feature type="compositionally biased region" description="Low complexity" evidence="2">
    <location>
        <begin position="1"/>
        <end position="21"/>
    </location>
</feature>
<dbReference type="EMBL" id="CVMT01000007">
    <property type="protein sequence ID" value="CRG90235.1"/>
    <property type="molecule type" value="Genomic_DNA"/>
</dbReference>
<keyword evidence="1" id="KW-0175">Coiled coil</keyword>
<accession>A0A0U1M3V1</accession>
<feature type="coiled-coil region" evidence="1">
    <location>
        <begin position="62"/>
        <end position="117"/>
    </location>
</feature>
<evidence type="ECO:0000256" key="1">
    <source>
        <dbReference type="SAM" id="Coils"/>
    </source>
</evidence>
<evidence type="ECO:0000256" key="2">
    <source>
        <dbReference type="SAM" id="MobiDB-lite"/>
    </source>
</evidence>
<gene>
    <name evidence="3" type="ORF">PISL3812_07278</name>
</gene>